<comment type="similarity">
    <text evidence="1">Belongs to the thioredoxin family.</text>
</comment>
<dbReference type="PANTHER" id="PTHR45663">
    <property type="entry name" value="GEO12009P1"/>
    <property type="match status" value="1"/>
</dbReference>
<dbReference type="InterPro" id="IPR013766">
    <property type="entry name" value="Thioredoxin_domain"/>
</dbReference>
<keyword evidence="2" id="KW-0676">Redox-active center</keyword>
<evidence type="ECO:0000259" key="3">
    <source>
        <dbReference type="Pfam" id="PF00085"/>
    </source>
</evidence>
<evidence type="ECO:0000313" key="5">
    <source>
        <dbReference type="Proteomes" id="UP001597368"/>
    </source>
</evidence>
<dbReference type="Gene3D" id="2.30.30.380">
    <property type="entry name" value="Zn-finger domain of Sec23/24"/>
    <property type="match status" value="1"/>
</dbReference>
<comment type="caution">
    <text evidence="4">The sequence shown here is derived from an EMBL/GenBank/DDBJ whole genome shotgun (WGS) entry which is preliminary data.</text>
</comment>
<dbReference type="InterPro" id="IPR036249">
    <property type="entry name" value="Thioredoxin-like_sf"/>
</dbReference>
<dbReference type="SUPFAM" id="SSF52833">
    <property type="entry name" value="Thioredoxin-like"/>
    <property type="match status" value="1"/>
</dbReference>
<sequence>MREDGGAGAWGVPDGSTVTVDVDHGELSVTFPDRAADMTSTIACPNCGKRNRVPAAADGVPQRGSCHQPLLPWIAEAGDDTFAEVAERSALPVTVDFWADWFRPCRMVTPALEQVSQDRAGRVKLVDVDRLRRLSERLAIKHIPTLMMMVRGEVVAQRVGGAPTHEGGRWVEDAVKARA</sequence>
<organism evidence="4 5">
    <name type="scientific">Nonomuraea mangrovi</name>
    <dbReference type="NCBI Taxonomy" id="2316207"/>
    <lineage>
        <taxon>Bacteria</taxon>
        <taxon>Bacillati</taxon>
        <taxon>Actinomycetota</taxon>
        <taxon>Actinomycetes</taxon>
        <taxon>Streptosporangiales</taxon>
        <taxon>Streptosporangiaceae</taxon>
        <taxon>Nonomuraea</taxon>
    </lineage>
</organism>
<proteinExistence type="inferred from homology"/>
<dbReference type="RefSeq" id="WP_379573365.1">
    <property type="nucleotide sequence ID" value="NZ_JBHUFV010000027.1"/>
</dbReference>
<accession>A0ABW4SUN2</accession>
<dbReference type="PANTHER" id="PTHR45663:SF11">
    <property type="entry name" value="GEO12009P1"/>
    <property type="match status" value="1"/>
</dbReference>
<dbReference type="Proteomes" id="UP001597368">
    <property type="component" value="Unassembled WGS sequence"/>
</dbReference>
<name>A0ABW4SUN2_9ACTN</name>
<feature type="domain" description="Thioredoxin" evidence="3">
    <location>
        <begin position="79"/>
        <end position="163"/>
    </location>
</feature>
<reference evidence="5" key="1">
    <citation type="journal article" date="2019" name="Int. J. Syst. Evol. Microbiol.">
        <title>The Global Catalogue of Microorganisms (GCM) 10K type strain sequencing project: providing services to taxonomists for standard genome sequencing and annotation.</title>
        <authorList>
            <consortium name="The Broad Institute Genomics Platform"/>
            <consortium name="The Broad Institute Genome Sequencing Center for Infectious Disease"/>
            <person name="Wu L."/>
            <person name="Ma J."/>
        </authorList>
    </citation>
    <scope>NUCLEOTIDE SEQUENCE [LARGE SCALE GENOMIC DNA]</scope>
    <source>
        <strain evidence="5">ICMP 6774ER</strain>
    </source>
</reference>
<evidence type="ECO:0000256" key="1">
    <source>
        <dbReference type="ARBA" id="ARBA00008987"/>
    </source>
</evidence>
<dbReference type="Gene3D" id="3.40.30.10">
    <property type="entry name" value="Glutaredoxin"/>
    <property type="match status" value="1"/>
</dbReference>
<evidence type="ECO:0000313" key="4">
    <source>
        <dbReference type="EMBL" id="MFD1933320.1"/>
    </source>
</evidence>
<protein>
    <submittedName>
        <fullName evidence="4">Thioredoxin domain-containing protein</fullName>
    </submittedName>
</protein>
<dbReference type="Pfam" id="PF00085">
    <property type="entry name" value="Thioredoxin"/>
    <property type="match status" value="1"/>
</dbReference>
<dbReference type="EMBL" id="JBHUFV010000027">
    <property type="protein sequence ID" value="MFD1933320.1"/>
    <property type="molecule type" value="Genomic_DNA"/>
</dbReference>
<keyword evidence="5" id="KW-1185">Reference proteome</keyword>
<dbReference type="CDD" id="cd02947">
    <property type="entry name" value="TRX_family"/>
    <property type="match status" value="1"/>
</dbReference>
<gene>
    <name evidence="4" type="ORF">ACFSKW_17770</name>
</gene>
<evidence type="ECO:0000256" key="2">
    <source>
        <dbReference type="ARBA" id="ARBA00023284"/>
    </source>
</evidence>